<protein>
    <submittedName>
        <fullName evidence="1">Uncharacterized protein</fullName>
    </submittedName>
</protein>
<proteinExistence type="predicted"/>
<name>A0A1E3VGN7_9HYPH</name>
<comment type="caution">
    <text evidence="1">The sequence shown here is derived from an EMBL/GenBank/DDBJ whole genome shotgun (WGS) entry which is preliminary data.</text>
</comment>
<gene>
    <name evidence="1" type="ORF">A8M32_03475</name>
</gene>
<dbReference type="RefSeq" id="WP_069457025.1">
    <property type="nucleotide sequence ID" value="NZ_LYBW01000040.1"/>
</dbReference>
<reference evidence="2" key="1">
    <citation type="submission" date="2016-05" db="EMBL/GenBank/DDBJ databases">
        <authorList>
            <person name="Li Y."/>
        </authorList>
    </citation>
    <scope>NUCLEOTIDE SEQUENCE [LARGE SCALE GENOMIC DNA]</scope>
    <source>
        <strain evidence="2">YIC4027</strain>
    </source>
</reference>
<organism evidence="1 2">
    <name type="scientific">Sinorhizobium alkalisoli</name>
    <dbReference type="NCBI Taxonomy" id="1752398"/>
    <lineage>
        <taxon>Bacteria</taxon>
        <taxon>Pseudomonadati</taxon>
        <taxon>Pseudomonadota</taxon>
        <taxon>Alphaproteobacteria</taxon>
        <taxon>Hyphomicrobiales</taxon>
        <taxon>Rhizobiaceae</taxon>
        <taxon>Sinorhizobium/Ensifer group</taxon>
        <taxon>Sinorhizobium</taxon>
    </lineage>
</organism>
<dbReference type="OrthoDB" id="8283010at2"/>
<dbReference type="STRING" id="1752398.A8M32_03475"/>
<dbReference type="Proteomes" id="UP000094342">
    <property type="component" value="Unassembled WGS sequence"/>
</dbReference>
<dbReference type="EMBL" id="LYBW01000040">
    <property type="protein sequence ID" value="ODR92735.1"/>
    <property type="molecule type" value="Genomic_DNA"/>
</dbReference>
<evidence type="ECO:0000313" key="1">
    <source>
        <dbReference type="EMBL" id="ODR92735.1"/>
    </source>
</evidence>
<sequence length="65" mass="6745">MFHDMPVYKKLIALGAVVVAFVGVLDALANLPVVSGCSFYGNCALADASTPPTDLGNDPVAHEQL</sequence>
<dbReference type="AlphaFoldDB" id="A0A1E3VGN7"/>
<keyword evidence="2" id="KW-1185">Reference proteome</keyword>
<evidence type="ECO:0000313" key="2">
    <source>
        <dbReference type="Proteomes" id="UP000094342"/>
    </source>
</evidence>
<accession>A0A1E3VGN7</accession>